<gene>
    <name evidence="1" type="ORF">MHIP_42690</name>
</gene>
<comment type="caution">
    <text evidence="1">The sequence shown here is derived from an EMBL/GenBank/DDBJ whole genome shotgun (WGS) entry which is preliminary data.</text>
</comment>
<organism evidence="1 2">
    <name type="scientific">Mycolicibacterium hippocampi</name>
    <dbReference type="NCBI Taxonomy" id="659824"/>
    <lineage>
        <taxon>Bacteria</taxon>
        <taxon>Bacillati</taxon>
        <taxon>Actinomycetota</taxon>
        <taxon>Actinomycetes</taxon>
        <taxon>Mycobacteriales</taxon>
        <taxon>Mycobacteriaceae</taxon>
        <taxon>Mycolicibacterium</taxon>
    </lineage>
</organism>
<dbReference type="AlphaFoldDB" id="A0A7I9ZSU4"/>
<keyword evidence="2" id="KW-1185">Reference proteome</keyword>
<reference evidence="1 2" key="1">
    <citation type="journal article" date="2019" name="Emerg. Microbes Infect.">
        <title>Comprehensive subspecies identification of 175 nontuberculous mycobacteria species based on 7547 genomic profiles.</title>
        <authorList>
            <person name="Matsumoto Y."/>
            <person name="Kinjo T."/>
            <person name="Motooka D."/>
            <person name="Nabeya D."/>
            <person name="Jung N."/>
            <person name="Uechi K."/>
            <person name="Horii T."/>
            <person name="Iida T."/>
            <person name="Fujita J."/>
            <person name="Nakamura S."/>
        </authorList>
    </citation>
    <scope>NUCLEOTIDE SEQUENCE [LARGE SCALE GENOMIC DNA]</scope>
    <source>
        <strain evidence="1 2">JCM 30996</strain>
    </source>
</reference>
<proteinExistence type="predicted"/>
<dbReference type="Proteomes" id="UP000465304">
    <property type="component" value="Unassembled WGS sequence"/>
</dbReference>
<evidence type="ECO:0000313" key="2">
    <source>
        <dbReference type="Proteomes" id="UP000465304"/>
    </source>
</evidence>
<sequence>MGSFTVVAPILTPGIEASSVTAVRQSNSPIAPECTHCLLGGKGGFDARTPRVAVGRLPNDLAFAKIRRVTLPTRTFKNNRAGWDFVD</sequence>
<name>A0A7I9ZSU4_9MYCO</name>
<evidence type="ECO:0000313" key="1">
    <source>
        <dbReference type="EMBL" id="GFH03786.1"/>
    </source>
</evidence>
<accession>A0A7I9ZSU4</accession>
<protein>
    <submittedName>
        <fullName evidence="1">Uncharacterized protein</fullName>
    </submittedName>
</protein>
<dbReference type="EMBL" id="BLLB01000002">
    <property type="protein sequence ID" value="GFH03786.1"/>
    <property type="molecule type" value="Genomic_DNA"/>
</dbReference>